<dbReference type="AlphaFoldDB" id="A0A0A9ATN8"/>
<dbReference type="EMBL" id="GBRH01244667">
    <property type="protein sequence ID" value="JAD53228.1"/>
    <property type="molecule type" value="Transcribed_RNA"/>
</dbReference>
<accession>A0A0A9ATN8</accession>
<sequence length="48" mass="5623">MMELQIGGAKNVDLELYNLENEIPLLICKIFYPIPFFSFSSLLSWRLD</sequence>
<protein>
    <submittedName>
        <fullName evidence="1">Uncharacterized protein</fullName>
    </submittedName>
</protein>
<proteinExistence type="predicted"/>
<evidence type="ECO:0000313" key="1">
    <source>
        <dbReference type="EMBL" id="JAD53228.1"/>
    </source>
</evidence>
<reference evidence="1" key="2">
    <citation type="journal article" date="2015" name="Data Brief">
        <title>Shoot transcriptome of the giant reed, Arundo donax.</title>
        <authorList>
            <person name="Barrero R.A."/>
            <person name="Guerrero F.D."/>
            <person name="Moolhuijzen P."/>
            <person name="Goolsby J.A."/>
            <person name="Tidwell J."/>
            <person name="Bellgard S.E."/>
            <person name="Bellgard M.I."/>
        </authorList>
    </citation>
    <scope>NUCLEOTIDE SEQUENCE</scope>
    <source>
        <tissue evidence="1">Shoot tissue taken approximately 20 cm above the soil surface</tissue>
    </source>
</reference>
<organism evidence="1">
    <name type="scientific">Arundo donax</name>
    <name type="common">Giant reed</name>
    <name type="synonym">Donax arundinaceus</name>
    <dbReference type="NCBI Taxonomy" id="35708"/>
    <lineage>
        <taxon>Eukaryota</taxon>
        <taxon>Viridiplantae</taxon>
        <taxon>Streptophyta</taxon>
        <taxon>Embryophyta</taxon>
        <taxon>Tracheophyta</taxon>
        <taxon>Spermatophyta</taxon>
        <taxon>Magnoliopsida</taxon>
        <taxon>Liliopsida</taxon>
        <taxon>Poales</taxon>
        <taxon>Poaceae</taxon>
        <taxon>PACMAD clade</taxon>
        <taxon>Arundinoideae</taxon>
        <taxon>Arundineae</taxon>
        <taxon>Arundo</taxon>
    </lineage>
</organism>
<reference evidence="1" key="1">
    <citation type="submission" date="2014-09" db="EMBL/GenBank/DDBJ databases">
        <authorList>
            <person name="Magalhaes I.L.F."/>
            <person name="Oliveira U."/>
            <person name="Santos F.R."/>
            <person name="Vidigal T.H.D.A."/>
            <person name="Brescovit A.D."/>
            <person name="Santos A.J."/>
        </authorList>
    </citation>
    <scope>NUCLEOTIDE SEQUENCE</scope>
    <source>
        <tissue evidence="1">Shoot tissue taken approximately 20 cm above the soil surface</tissue>
    </source>
</reference>
<name>A0A0A9ATN8_ARUDO</name>